<dbReference type="Proteomes" id="UP000020773">
    <property type="component" value="Unassembled WGS sequence"/>
</dbReference>
<proteinExistence type="predicted"/>
<dbReference type="EMBL" id="JGDB01000038">
    <property type="protein sequence ID" value="EXY91609.1"/>
    <property type="molecule type" value="Genomic_DNA"/>
</dbReference>
<dbReference type="RefSeq" id="WP_005785786.1">
    <property type="nucleotide sequence ID" value="NZ_JGDB01000038.1"/>
</dbReference>
<sequence>MKIFGEKDVLLMTELKIDTMSQNETTKLDIIVEVLGEREPEIRRLVILDDRLRMFAESNDENGPGIPIELVAEWAMLLNKYYPLALEKRNMMN</sequence>
<reference evidence="1 2" key="1">
    <citation type="submission" date="2014-02" db="EMBL/GenBank/DDBJ databases">
        <authorList>
            <person name="Sears C."/>
            <person name="Carroll K."/>
            <person name="Sack B.R."/>
            <person name="Qadri F."/>
            <person name="Myers L.L."/>
            <person name="Chung G.-T."/>
            <person name="Escheverria P."/>
            <person name="Fraser C.M."/>
            <person name="Sadzewicz L."/>
            <person name="Shefchek K.A."/>
            <person name="Tallon L."/>
            <person name="Das S.P."/>
            <person name="Daugherty S."/>
            <person name="Mongodin E.F."/>
        </authorList>
    </citation>
    <scope>NUCLEOTIDE SEQUENCE [LARGE SCALE GENOMIC DNA]</scope>
    <source>
        <strain evidence="2">3998T(B)3</strain>
    </source>
</reference>
<accession>A0A015U4B4</accession>
<dbReference type="PATRIC" id="fig|1339316.3.peg.1623"/>
<protein>
    <submittedName>
        <fullName evidence="1">Uncharacterized protein</fullName>
    </submittedName>
</protein>
<evidence type="ECO:0000313" key="2">
    <source>
        <dbReference type="Proteomes" id="UP000020773"/>
    </source>
</evidence>
<name>A0A015U4B4_BACFG</name>
<organism evidence="1 2">
    <name type="scientific">Bacteroides fragilis str. 3998T(B)3</name>
    <dbReference type="NCBI Taxonomy" id="1339316"/>
    <lineage>
        <taxon>Bacteria</taxon>
        <taxon>Pseudomonadati</taxon>
        <taxon>Bacteroidota</taxon>
        <taxon>Bacteroidia</taxon>
        <taxon>Bacteroidales</taxon>
        <taxon>Bacteroidaceae</taxon>
        <taxon>Bacteroides</taxon>
    </lineage>
</organism>
<gene>
    <name evidence="1" type="ORF">M125_1677</name>
</gene>
<comment type="caution">
    <text evidence="1">The sequence shown here is derived from an EMBL/GenBank/DDBJ whole genome shotgun (WGS) entry which is preliminary data.</text>
</comment>
<evidence type="ECO:0000313" key="1">
    <source>
        <dbReference type="EMBL" id="EXY91609.1"/>
    </source>
</evidence>
<dbReference type="AlphaFoldDB" id="A0A015U4B4"/>